<proteinExistence type="inferred from homology"/>
<dbReference type="RefSeq" id="WP_009531945.1">
    <property type="nucleotide sequence ID" value="NZ_JH590861.1"/>
</dbReference>
<keyword evidence="3 5" id="KW-0732">Signal</keyword>
<feature type="domain" description="Leucine-binding protein" evidence="6">
    <location>
        <begin position="55"/>
        <end position="388"/>
    </location>
</feature>
<dbReference type="PANTHER" id="PTHR30483:SF6">
    <property type="entry name" value="PERIPLASMIC BINDING PROTEIN OF ABC TRANSPORTER FOR NATURAL AMINO ACIDS"/>
    <property type="match status" value="1"/>
</dbReference>
<evidence type="ECO:0000259" key="6">
    <source>
        <dbReference type="Pfam" id="PF13458"/>
    </source>
</evidence>
<dbReference type="InterPro" id="IPR028081">
    <property type="entry name" value="Leu-bd"/>
</dbReference>
<evidence type="ECO:0000256" key="1">
    <source>
        <dbReference type="ARBA" id="ARBA00010062"/>
    </source>
</evidence>
<reference evidence="7 8" key="1">
    <citation type="submission" date="2011-10" db="EMBL/GenBank/DDBJ databases">
        <title>The Genome Sequence of Lachnospiraceae bacterium ACC2.</title>
        <authorList>
            <consortium name="The Broad Institute Genome Sequencing Platform"/>
            <person name="Earl A."/>
            <person name="Ward D."/>
            <person name="Feldgarden M."/>
            <person name="Gevers D."/>
            <person name="Sizova M."/>
            <person name="Hazen A."/>
            <person name="Epstein S."/>
            <person name="Young S.K."/>
            <person name="Zeng Q."/>
            <person name="Gargeya S."/>
            <person name="Fitzgerald M."/>
            <person name="Haas B."/>
            <person name="Abouelleil A."/>
            <person name="Alvarado L."/>
            <person name="Arachchi H.M."/>
            <person name="Berlin A."/>
            <person name="Brown A."/>
            <person name="Chapman S.B."/>
            <person name="Chen Z."/>
            <person name="Dunbar C."/>
            <person name="Freedman E."/>
            <person name="Gearin G."/>
            <person name="Goldberg J."/>
            <person name="Griggs A."/>
            <person name="Gujja S."/>
            <person name="Heiman D."/>
            <person name="Howarth C."/>
            <person name="Larson L."/>
            <person name="Lui A."/>
            <person name="MacDonald P.J.P."/>
            <person name="Montmayeur A."/>
            <person name="Murphy C."/>
            <person name="Neiman D."/>
            <person name="Pearson M."/>
            <person name="Priest M."/>
            <person name="Roberts A."/>
            <person name="Saif S."/>
            <person name="Shea T."/>
            <person name="Shenoy N."/>
            <person name="Sisk P."/>
            <person name="Stolte C."/>
            <person name="Sykes S."/>
            <person name="Wortman J."/>
            <person name="Nusbaum C."/>
            <person name="Birren B."/>
        </authorList>
    </citation>
    <scope>NUCLEOTIDE SEQUENCE [LARGE SCALE GENOMIC DNA]</scope>
    <source>
        <strain evidence="7 8">ACC2</strain>
    </source>
</reference>
<evidence type="ECO:0000313" key="7">
    <source>
        <dbReference type="EMBL" id="EHO18642.1"/>
    </source>
</evidence>
<dbReference type="GeneID" id="86939908"/>
<comment type="caution">
    <text evidence="7">The sequence shown here is derived from an EMBL/GenBank/DDBJ whole genome shotgun (WGS) entry which is preliminary data.</text>
</comment>
<dbReference type="InterPro" id="IPR000709">
    <property type="entry name" value="Leu_Ile_Val-bd"/>
</dbReference>
<dbReference type="AlphaFoldDB" id="A0AA36Y713"/>
<dbReference type="InterPro" id="IPR051010">
    <property type="entry name" value="BCAA_transport"/>
</dbReference>
<dbReference type="Proteomes" id="UP000018466">
    <property type="component" value="Unassembled WGS sequence"/>
</dbReference>
<dbReference type="Gene3D" id="3.40.50.2300">
    <property type="match status" value="2"/>
</dbReference>
<comment type="similarity">
    <text evidence="1">Belongs to the leucine-binding protein family.</text>
</comment>
<feature type="signal peptide" evidence="5">
    <location>
        <begin position="1"/>
        <end position="18"/>
    </location>
</feature>
<protein>
    <recommendedName>
        <fullName evidence="6">Leucine-binding protein domain-containing protein</fullName>
    </recommendedName>
</protein>
<dbReference type="SUPFAM" id="SSF53822">
    <property type="entry name" value="Periplasmic binding protein-like I"/>
    <property type="match status" value="1"/>
</dbReference>
<dbReference type="InterPro" id="IPR028082">
    <property type="entry name" value="Peripla_BP_I"/>
</dbReference>
<sequence length="406" mass="43336">MKKAIFVLLAASMVFGLAACGQQKSSETKAAGETTAAGESKAEGQSEAGKDGAVWKIGGIGPVTGGAAVYGLACKNAQQIAVDEINAAGGINGYKVEMEFDDDEHDAEKSVNAYNHLKDWGMQMLLGTVTSAPCIQVSNESVKDNMFQLTPSGSSPDCIANSNTFAVCFSDPQQGEKSAEYIGSHKLATKIGILYDSSDVYSSGIHDSFVANAEKNGLQVVADEQFTADNKTDFNIQLQNIRNAGAELVFLPFYYTEAALVLKQSKDMGYSPIFFGCDGMDGILNLEGFDKSLAEGLMLLTPFSADAKDEKTQKFVAAYKERFKEVPIQFAADTYDGMYAIKAAAEKANLNPSMSVEELGTAMEKAMTEIKLEGLTGTITWNADGSPSKEPKAVVIKDGAYQSIEN</sequence>
<keyword evidence="2" id="KW-0813">Transport</keyword>
<evidence type="ECO:0000256" key="5">
    <source>
        <dbReference type="SAM" id="SignalP"/>
    </source>
</evidence>
<feature type="chain" id="PRO_5041421885" description="Leucine-binding protein domain-containing protein" evidence="5">
    <location>
        <begin position="19"/>
        <end position="406"/>
    </location>
</feature>
<evidence type="ECO:0000256" key="2">
    <source>
        <dbReference type="ARBA" id="ARBA00022448"/>
    </source>
</evidence>
<evidence type="ECO:0000256" key="3">
    <source>
        <dbReference type="ARBA" id="ARBA00022729"/>
    </source>
</evidence>
<dbReference type="EMBL" id="AGEL01000002">
    <property type="protein sequence ID" value="EHO18642.1"/>
    <property type="molecule type" value="Genomic_DNA"/>
</dbReference>
<dbReference type="CDD" id="cd06347">
    <property type="entry name" value="PBP1_ABC_LivK_ligand_binding-like"/>
    <property type="match status" value="1"/>
</dbReference>
<dbReference type="PROSITE" id="PS51257">
    <property type="entry name" value="PROKAR_LIPOPROTEIN"/>
    <property type="match status" value="1"/>
</dbReference>
<organism evidence="7 8">
    <name type="scientific">Stomatobaculum longum</name>
    <dbReference type="NCBI Taxonomy" id="796942"/>
    <lineage>
        <taxon>Bacteria</taxon>
        <taxon>Bacillati</taxon>
        <taxon>Bacillota</taxon>
        <taxon>Clostridia</taxon>
        <taxon>Lachnospirales</taxon>
        <taxon>Lachnospiraceae</taxon>
        <taxon>Stomatobaculum</taxon>
    </lineage>
</organism>
<gene>
    <name evidence="7" type="ORF">HMPREF9623_00110</name>
</gene>
<keyword evidence="8" id="KW-1185">Reference proteome</keyword>
<evidence type="ECO:0000256" key="4">
    <source>
        <dbReference type="ARBA" id="ARBA00022970"/>
    </source>
</evidence>
<accession>A0AA36Y713</accession>
<dbReference type="PRINTS" id="PR00337">
    <property type="entry name" value="LEUILEVALBP"/>
</dbReference>
<evidence type="ECO:0000313" key="8">
    <source>
        <dbReference type="Proteomes" id="UP000018466"/>
    </source>
</evidence>
<name>A0AA36Y713_9FIRM</name>
<dbReference type="GO" id="GO:0006865">
    <property type="term" value="P:amino acid transport"/>
    <property type="evidence" value="ECO:0007669"/>
    <property type="project" value="UniProtKB-KW"/>
</dbReference>
<dbReference type="Pfam" id="PF13458">
    <property type="entry name" value="Peripla_BP_6"/>
    <property type="match status" value="1"/>
</dbReference>
<dbReference type="PANTHER" id="PTHR30483">
    <property type="entry name" value="LEUCINE-SPECIFIC-BINDING PROTEIN"/>
    <property type="match status" value="1"/>
</dbReference>
<keyword evidence="4" id="KW-0029">Amino-acid transport</keyword>